<dbReference type="SUPFAM" id="SSF81321">
    <property type="entry name" value="Family A G protein-coupled receptor-like"/>
    <property type="match status" value="1"/>
</dbReference>
<dbReference type="FunFam" id="1.20.1070.10:FF:000160">
    <property type="entry name" value="Related to Opsin-1"/>
    <property type="match status" value="1"/>
</dbReference>
<feature type="transmembrane region" description="Helical" evidence="11">
    <location>
        <begin position="90"/>
        <end position="117"/>
    </location>
</feature>
<evidence type="ECO:0000256" key="2">
    <source>
        <dbReference type="ARBA" id="ARBA00008130"/>
    </source>
</evidence>
<dbReference type="Gene3D" id="1.20.1070.10">
    <property type="entry name" value="Rhodopsin 7-helix transmembrane proteins"/>
    <property type="match status" value="1"/>
</dbReference>
<dbReference type="PANTHER" id="PTHR28286:SF2">
    <property type="entry name" value="BACTERIORHODOPSIN _OPSIN, NOPA (EUROFUNG)"/>
    <property type="match status" value="1"/>
</dbReference>
<evidence type="ECO:0000256" key="4">
    <source>
        <dbReference type="ARBA" id="ARBA00022606"/>
    </source>
</evidence>
<dbReference type="GO" id="GO:0007602">
    <property type="term" value="P:phototransduction"/>
    <property type="evidence" value="ECO:0007669"/>
    <property type="project" value="UniProtKB-KW"/>
</dbReference>
<evidence type="ECO:0000256" key="10">
    <source>
        <dbReference type="ARBA" id="ARBA00023170"/>
    </source>
</evidence>
<dbReference type="Proteomes" id="UP000799441">
    <property type="component" value="Unassembled WGS sequence"/>
</dbReference>
<evidence type="ECO:0000256" key="7">
    <source>
        <dbReference type="ARBA" id="ARBA00022989"/>
    </source>
</evidence>
<dbReference type="CDD" id="cd15028">
    <property type="entry name" value="7tm_Opsin-1_euk"/>
    <property type="match status" value="1"/>
</dbReference>
<feature type="transmembrane region" description="Helical" evidence="11">
    <location>
        <begin position="20"/>
        <end position="40"/>
    </location>
</feature>
<accession>A0A9P4Q0H5</accession>
<evidence type="ECO:0000256" key="3">
    <source>
        <dbReference type="ARBA" id="ARBA00022543"/>
    </source>
</evidence>
<keyword evidence="4" id="KW-0716">Sensory transduction</keyword>
<keyword evidence="7 11" id="KW-1133">Transmembrane helix</keyword>
<dbReference type="EMBL" id="MU003851">
    <property type="protein sequence ID" value="KAF2717143.1"/>
    <property type="molecule type" value="Genomic_DNA"/>
</dbReference>
<feature type="transmembrane region" description="Helical" evidence="11">
    <location>
        <begin position="129"/>
        <end position="149"/>
    </location>
</feature>
<dbReference type="GO" id="GO:0005783">
    <property type="term" value="C:endoplasmic reticulum"/>
    <property type="evidence" value="ECO:0007669"/>
    <property type="project" value="TreeGrafter"/>
</dbReference>
<protein>
    <submittedName>
        <fullName evidence="12">Family A G protein-coupled receptor-like protein</fullName>
    </submittedName>
</protein>
<evidence type="ECO:0000256" key="5">
    <source>
        <dbReference type="ARBA" id="ARBA00022692"/>
    </source>
</evidence>
<organism evidence="12 13">
    <name type="scientific">Polychaeton citri CBS 116435</name>
    <dbReference type="NCBI Taxonomy" id="1314669"/>
    <lineage>
        <taxon>Eukaryota</taxon>
        <taxon>Fungi</taxon>
        <taxon>Dikarya</taxon>
        <taxon>Ascomycota</taxon>
        <taxon>Pezizomycotina</taxon>
        <taxon>Dothideomycetes</taxon>
        <taxon>Dothideomycetidae</taxon>
        <taxon>Capnodiales</taxon>
        <taxon>Capnodiaceae</taxon>
        <taxon>Polychaeton</taxon>
    </lineage>
</organism>
<dbReference type="SMART" id="SM01021">
    <property type="entry name" value="Bac_rhodopsin"/>
    <property type="match status" value="1"/>
</dbReference>
<dbReference type="PROSITE" id="PS00950">
    <property type="entry name" value="BACTERIAL_OPSIN_1"/>
    <property type="match status" value="1"/>
</dbReference>
<dbReference type="OrthoDB" id="10261467at2759"/>
<feature type="transmembrane region" description="Helical" evidence="11">
    <location>
        <begin position="198"/>
        <end position="218"/>
    </location>
</feature>
<dbReference type="GO" id="GO:0005216">
    <property type="term" value="F:monoatomic ion channel activity"/>
    <property type="evidence" value="ECO:0007669"/>
    <property type="project" value="InterPro"/>
</dbReference>
<keyword evidence="6" id="KW-0681">Retinal protein</keyword>
<dbReference type="PANTHER" id="PTHR28286">
    <property type="match status" value="1"/>
</dbReference>
<proteinExistence type="inferred from homology"/>
<dbReference type="InterPro" id="IPR018229">
    <property type="entry name" value="Rhodopsin_retinal_BS"/>
</dbReference>
<reference evidence="12" key="1">
    <citation type="journal article" date="2020" name="Stud. Mycol.">
        <title>101 Dothideomycetes genomes: a test case for predicting lifestyles and emergence of pathogens.</title>
        <authorList>
            <person name="Haridas S."/>
            <person name="Albert R."/>
            <person name="Binder M."/>
            <person name="Bloem J."/>
            <person name="Labutti K."/>
            <person name="Salamov A."/>
            <person name="Andreopoulos B."/>
            <person name="Baker S."/>
            <person name="Barry K."/>
            <person name="Bills G."/>
            <person name="Bluhm B."/>
            <person name="Cannon C."/>
            <person name="Castanera R."/>
            <person name="Culley D."/>
            <person name="Daum C."/>
            <person name="Ezra D."/>
            <person name="Gonzalez J."/>
            <person name="Henrissat B."/>
            <person name="Kuo A."/>
            <person name="Liang C."/>
            <person name="Lipzen A."/>
            <person name="Lutzoni F."/>
            <person name="Magnuson J."/>
            <person name="Mondo S."/>
            <person name="Nolan M."/>
            <person name="Ohm R."/>
            <person name="Pangilinan J."/>
            <person name="Park H.-J."/>
            <person name="Ramirez L."/>
            <person name="Alfaro M."/>
            <person name="Sun H."/>
            <person name="Tritt A."/>
            <person name="Yoshinaga Y."/>
            <person name="Zwiers L.-H."/>
            <person name="Turgeon B."/>
            <person name="Goodwin S."/>
            <person name="Spatafora J."/>
            <person name="Crous P."/>
            <person name="Grigoriev I."/>
        </authorList>
    </citation>
    <scope>NUCLEOTIDE SEQUENCE</scope>
    <source>
        <strain evidence="12">CBS 116435</strain>
    </source>
</reference>
<evidence type="ECO:0000256" key="1">
    <source>
        <dbReference type="ARBA" id="ARBA00004141"/>
    </source>
</evidence>
<feature type="transmembrane region" description="Helical" evidence="11">
    <location>
        <begin position="161"/>
        <end position="186"/>
    </location>
</feature>
<gene>
    <name evidence="12" type="ORF">K431DRAFT_162003</name>
</gene>
<comment type="similarity">
    <text evidence="2">Belongs to the archaeal/bacterial/fungal opsin family.</text>
</comment>
<dbReference type="AlphaFoldDB" id="A0A9P4Q0H5"/>
<dbReference type="Pfam" id="PF01036">
    <property type="entry name" value="Bac_rhodopsin"/>
    <property type="match status" value="1"/>
</dbReference>
<comment type="caution">
    <text evidence="12">The sequence shown here is derived from an EMBL/GenBank/DDBJ whole genome shotgun (WGS) entry which is preliminary data.</text>
</comment>
<dbReference type="InterPro" id="IPR001425">
    <property type="entry name" value="Arc/bac/fun_rhodopsins"/>
</dbReference>
<evidence type="ECO:0000313" key="12">
    <source>
        <dbReference type="EMBL" id="KAF2717143.1"/>
    </source>
</evidence>
<keyword evidence="10 12" id="KW-0675">Receptor</keyword>
<keyword evidence="5 11" id="KW-0812">Transmembrane</keyword>
<evidence type="ECO:0000256" key="8">
    <source>
        <dbReference type="ARBA" id="ARBA00022991"/>
    </source>
</evidence>
<evidence type="ECO:0000313" key="13">
    <source>
        <dbReference type="Proteomes" id="UP000799441"/>
    </source>
</evidence>
<dbReference type="PROSITE" id="PS00327">
    <property type="entry name" value="BACTERIAL_OPSIN_RET"/>
    <property type="match status" value="1"/>
</dbReference>
<keyword evidence="13" id="KW-1185">Reference proteome</keyword>
<sequence>MLVSSIVFTGLSWSVPLSKRLYHIVTTLIVIFASLSYFAMAAGHGLGFHHVVVHEQHEHVPDTERDVYRSVYWARYVDWSLTTPLLLLDLALLAGLSGGSILIAIIADVIMILTGLFAAFGSESTPQKWGWYAIACIAYLVVIWQLAYNGRATALAKGGKVGNFFAAIGGFTLVIWTVYPIIWGIADGSRNMSVDEEIIAYAVLDILAKPVFGAWLLFTHMSIPETNVEIGGFWAHGLSGEGQIRVGDDDEGA</sequence>
<evidence type="ECO:0000256" key="6">
    <source>
        <dbReference type="ARBA" id="ARBA00022925"/>
    </source>
</evidence>
<evidence type="ECO:0000256" key="9">
    <source>
        <dbReference type="ARBA" id="ARBA00023136"/>
    </source>
</evidence>
<dbReference type="PRINTS" id="PR00251">
    <property type="entry name" value="BACTRLOPSIN"/>
</dbReference>
<comment type="subcellular location">
    <subcellularLocation>
        <location evidence="1">Membrane</location>
        <topology evidence="1">Multi-pass membrane protein</topology>
    </subcellularLocation>
</comment>
<keyword evidence="3" id="KW-0600">Photoreceptor protein</keyword>
<name>A0A9P4Q0H5_9PEZI</name>
<dbReference type="GO" id="GO:0005886">
    <property type="term" value="C:plasma membrane"/>
    <property type="evidence" value="ECO:0007669"/>
    <property type="project" value="TreeGrafter"/>
</dbReference>
<evidence type="ECO:0000256" key="11">
    <source>
        <dbReference type="SAM" id="Phobius"/>
    </source>
</evidence>
<dbReference type="GO" id="GO:0009881">
    <property type="term" value="F:photoreceptor activity"/>
    <property type="evidence" value="ECO:0007669"/>
    <property type="project" value="UniProtKB-KW"/>
</dbReference>
<keyword evidence="9 11" id="KW-0472">Membrane</keyword>
<keyword evidence="8" id="KW-0157">Chromophore</keyword>